<sequence>MIGYSPQRYEYSFIKCSPEAIRDYSVIGTIVNDACLYLSCSFCIILDVITLCRIVYIRKVISLGLQDTHFQRDVRFFLQTAVQNVIMVAAATAIVLANNQHHVDNELIHIFGFNTLIFKHVNNGMALMIFNPEHINEEFWTVSSKPG</sequence>
<evidence type="ECO:0000313" key="4">
    <source>
        <dbReference type="WBParaSite" id="L893_g6957.t1"/>
    </source>
</evidence>
<accession>A0A1I8AMH9</accession>
<keyword evidence="1" id="KW-1133">Transmembrane helix</keyword>
<dbReference type="Proteomes" id="UP000095287">
    <property type="component" value="Unplaced"/>
</dbReference>
<evidence type="ECO:0000259" key="2">
    <source>
        <dbReference type="Pfam" id="PF10328"/>
    </source>
</evidence>
<organism evidence="3 4">
    <name type="scientific">Steinernema glaseri</name>
    <dbReference type="NCBI Taxonomy" id="37863"/>
    <lineage>
        <taxon>Eukaryota</taxon>
        <taxon>Metazoa</taxon>
        <taxon>Ecdysozoa</taxon>
        <taxon>Nematoda</taxon>
        <taxon>Chromadorea</taxon>
        <taxon>Rhabditida</taxon>
        <taxon>Tylenchina</taxon>
        <taxon>Panagrolaimomorpha</taxon>
        <taxon>Strongyloidoidea</taxon>
        <taxon>Steinernematidae</taxon>
        <taxon>Steinernema</taxon>
    </lineage>
</organism>
<feature type="transmembrane region" description="Helical" evidence="1">
    <location>
        <begin position="36"/>
        <end position="56"/>
    </location>
</feature>
<evidence type="ECO:0000313" key="3">
    <source>
        <dbReference type="Proteomes" id="UP000095287"/>
    </source>
</evidence>
<dbReference type="InterPro" id="IPR019430">
    <property type="entry name" value="7TM_GPCR_serpentine_rcpt_Srx"/>
</dbReference>
<protein>
    <submittedName>
        <fullName evidence="4">7TM_GPCR_Srx domain-containing protein</fullName>
    </submittedName>
</protein>
<keyword evidence="3" id="KW-1185">Reference proteome</keyword>
<proteinExistence type="predicted"/>
<dbReference type="WBParaSite" id="L893_g6957.t1">
    <property type="protein sequence ID" value="L893_g6957.t1"/>
    <property type="gene ID" value="L893_g6957"/>
</dbReference>
<keyword evidence="1" id="KW-0812">Transmembrane</keyword>
<evidence type="ECO:0000256" key="1">
    <source>
        <dbReference type="SAM" id="Phobius"/>
    </source>
</evidence>
<name>A0A1I8AMH9_9BILA</name>
<dbReference type="Pfam" id="PF10328">
    <property type="entry name" value="7TM_GPCR_Srx"/>
    <property type="match status" value="1"/>
</dbReference>
<feature type="transmembrane region" description="Helical" evidence="1">
    <location>
        <begin position="76"/>
        <end position="97"/>
    </location>
</feature>
<keyword evidence="1" id="KW-0472">Membrane</keyword>
<reference evidence="4" key="1">
    <citation type="submission" date="2016-11" db="UniProtKB">
        <authorList>
            <consortium name="WormBaseParasite"/>
        </authorList>
    </citation>
    <scope>IDENTIFICATION</scope>
</reference>
<dbReference type="AlphaFoldDB" id="A0A1I8AMH9"/>
<feature type="domain" description="7TM GPCR serpentine receptor class x (Srx)" evidence="2">
    <location>
        <begin position="25"/>
        <end position="131"/>
    </location>
</feature>